<dbReference type="AlphaFoldDB" id="F8QJ11"/>
<organism evidence="3">
    <name type="scientific">Serpula lacrymans var. lacrymans (strain S7.3)</name>
    <name type="common">Dry rot fungus</name>
    <dbReference type="NCBI Taxonomy" id="936435"/>
    <lineage>
        <taxon>Eukaryota</taxon>
        <taxon>Fungi</taxon>
        <taxon>Dikarya</taxon>
        <taxon>Basidiomycota</taxon>
        <taxon>Agaricomycotina</taxon>
        <taxon>Agaricomycetes</taxon>
        <taxon>Agaricomycetidae</taxon>
        <taxon>Boletales</taxon>
        <taxon>Coniophorineae</taxon>
        <taxon>Serpulaceae</taxon>
        <taxon>Serpula</taxon>
    </lineage>
</organism>
<evidence type="ECO:0000313" key="2">
    <source>
        <dbReference type="EMBL" id="EGN91705.1"/>
    </source>
</evidence>
<dbReference type="SUPFAM" id="SSF53474">
    <property type="entry name" value="alpha/beta-Hydrolases"/>
    <property type="match status" value="1"/>
</dbReference>
<dbReference type="HOGENOM" id="CLU_048353_0_1_1"/>
<dbReference type="OrthoDB" id="9988524at2759"/>
<dbReference type="eggNOG" id="KOG4667">
    <property type="taxonomic scope" value="Eukaryota"/>
</dbReference>
<protein>
    <recommendedName>
        <fullName evidence="1">Serine aminopeptidase S33 domain-containing protein</fullName>
    </recommendedName>
</protein>
<dbReference type="Gene3D" id="3.40.50.1820">
    <property type="entry name" value="alpha/beta hydrolase"/>
    <property type="match status" value="1"/>
</dbReference>
<dbReference type="Proteomes" id="UP000008063">
    <property type="component" value="Unassembled WGS sequence"/>
</dbReference>
<dbReference type="STRING" id="936435.F8QJ11"/>
<dbReference type="InParanoid" id="F8QJ11"/>
<proteinExistence type="predicted"/>
<dbReference type="Pfam" id="PF12146">
    <property type="entry name" value="Hydrolase_4"/>
    <property type="match status" value="1"/>
</dbReference>
<dbReference type="EMBL" id="GL945542">
    <property type="protein sequence ID" value="EGN91705.1"/>
    <property type="molecule type" value="Genomic_DNA"/>
</dbReference>
<name>F8QJ11_SERL3</name>
<evidence type="ECO:0000259" key="1">
    <source>
        <dbReference type="Pfam" id="PF12146"/>
    </source>
</evidence>
<dbReference type="PANTHER" id="PTHR42886">
    <property type="entry name" value="RE40534P-RELATED"/>
    <property type="match status" value="1"/>
</dbReference>
<dbReference type="InterPro" id="IPR029058">
    <property type="entry name" value="AB_hydrolase_fold"/>
</dbReference>
<sequence length="339" mass="38765">MTSKKSTKIDISHPDEANCTIVGVLEQVEPDQPSHGRKIALILHGTMGHKDYLFQKRLALRLPIDSFRFDFRGNHESGGKWKQGGFAEDVQDLVAVVAYLRNEYGYEVDMVVGHSRGSVVGMHWLCTSEEGKRVSTFVNASGRYRMHRIYDGTEKWKDEFDSKGYHEWKVTVARKPVIQRIYPEDLEEFSRWDSSIVWDWFPSSIDVLTIHGLADKTVPPFDAIIYARAFGQRNPGTHNLHLIEEADHNFTGCQDEVASCILEWLETRKHGRPRRVMYAGLLAVGFDNLRRSHRVVSLLSCGSCYFFKLSMTCNCPPPPRTRIFRKCSSWVVDALPPTS</sequence>
<evidence type="ECO:0000313" key="3">
    <source>
        <dbReference type="Proteomes" id="UP000008063"/>
    </source>
</evidence>
<dbReference type="PANTHER" id="PTHR42886:SF53">
    <property type="entry name" value="ALPHA_BETA-HYDROLASES SUPERFAMILY PROTEIN"/>
    <property type="match status" value="1"/>
</dbReference>
<accession>F8QJ11</accession>
<keyword evidence="3" id="KW-1185">Reference proteome</keyword>
<dbReference type="OMA" id="LYASMNH"/>
<feature type="domain" description="Serine aminopeptidase S33" evidence="1">
    <location>
        <begin position="37"/>
        <end position="170"/>
    </location>
</feature>
<gene>
    <name evidence="2" type="ORF">SERLA73DRAFT_192114</name>
</gene>
<dbReference type="InterPro" id="IPR022742">
    <property type="entry name" value="Hydrolase_4"/>
</dbReference>
<reference evidence="3" key="1">
    <citation type="journal article" date="2011" name="Science">
        <title>The plant cell wall-decomposing machinery underlies the functional diversity of forest fungi.</title>
        <authorList>
            <person name="Eastwood D.C."/>
            <person name="Floudas D."/>
            <person name="Binder M."/>
            <person name="Majcherczyk A."/>
            <person name="Schneider P."/>
            <person name="Aerts A."/>
            <person name="Asiegbu F.O."/>
            <person name="Baker S.E."/>
            <person name="Barry K."/>
            <person name="Bendiksby M."/>
            <person name="Blumentritt M."/>
            <person name="Coutinho P.M."/>
            <person name="Cullen D."/>
            <person name="de Vries R.P."/>
            <person name="Gathman A."/>
            <person name="Goodell B."/>
            <person name="Henrissat B."/>
            <person name="Ihrmark K."/>
            <person name="Kauserud H."/>
            <person name="Kohler A."/>
            <person name="LaButti K."/>
            <person name="Lapidus A."/>
            <person name="Lavin J.L."/>
            <person name="Lee Y.-H."/>
            <person name="Lindquist E."/>
            <person name="Lilly W."/>
            <person name="Lucas S."/>
            <person name="Morin E."/>
            <person name="Murat C."/>
            <person name="Oguiza J.A."/>
            <person name="Park J."/>
            <person name="Pisabarro A.G."/>
            <person name="Riley R."/>
            <person name="Rosling A."/>
            <person name="Salamov A."/>
            <person name="Schmidt O."/>
            <person name="Schmutz J."/>
            <person name="Skrede I."/>
            <person name="Stenlid J."/>
            <person name="Wiebenga A."/>
            <person name="Xie X."/>
            <person name="Kuees U."/>
            <person name="Hibbett D.S."/>
            <person name="Hoffmeister D."/>
            <person name="Hoegberg N."/>
            <person name="Martin F."/>
            <person name="Grigoriev I.V."/>
            <person name="Watkinson S.C."/>
        </authorList>
    </citation>
    <scope>NUCLEOTIDE SEQUENCE [LARGE SCALE GENOMIC DNA]</scope>
    <source>
        <strain evidence="3">strain S7.3</strain>
    </source>
</reference>